<keyword evidence="10" id="KW-1185">Reference proteome</keyword>
<dbReference type="EMBL" id="CAJFDI010000004">
    <property type="protein sequence ID" value="CAD5227336.1"/>
    <property type="molecule type" value="Genomic_DNA"/>
</dbReference>
<dbReference type="Gene3D" id="3.30.9.10">
    <property type="entry name" value="D-Amino Acid Oxidase, subunit A, domain 2"/>
    <property type="match status" value="1"/>
</dbReference>
<dbReference type="GO" id="GO:0005737">
    <property type="term" value="C:cytoplasm"/>
    <property type="evidence" value="ECO:0007669"/>
    <property type="project" value="TreeGrafter"/>
</dbReference>
<dbReference type="Proteomes" id="UP000095284">
    <property type="component" value="Unplaced"/>
</dbReference>
<dbReference type="eggNOG" id="KOG3923">
    <property type="taxonomic scope" value="Eukaryota"/>
</dbReference>
<dbReference type="InterPro" id="IPR006076">
    <property type="entry name" value="FAD-dep_OxRdtase"/>
</dbReference>
<evidence type="ECO:0000313" key="8">
    <source>
        <dbReference type="EMBL" id="CAG9117506.1"/>
    </source>
</evidence>
<gene>
    <name evidence="7" type="ORF">BXYJ_LOCUS9881</name>
</gene>
<reference evidence="11" key="1">
    <citation type="submission" date="2016-11" db="UniProtKB">
        <authorList>
            <consortium name="WormBaseParasite"/>
        </authorList>
    </citation>
    <scope>IDENTIFICATION</scope>
</reference>
<sequence>MTKIAIVGEGVVGCSTALAFLEKYPKLQITLFSNKPFADTCSFGPGGLFRLDKYEARPWARKSFERFAYLEKTYGHECGVKLLSGHIQSDNRELLEHQERNMADIVYNFRWLDDRERNSMFVNPSKYCIHYTAYASEGRTYTPWLKKQLQGKGAEFVTKEFKNLDEVSSLGFEYVINCGGVKGGDLAGDDTEGVKPNRGVAIEVHAPWQKHFNYRDFSTFTIPMNNSVMMGTIRQDNCTDLTVTDADREAIWSRYVALDPKFKGAKVLSEWVSLRPERKTIRVEYQKRQNNGKDYHVVHNYGHGGNGFTLGWGCALSAIELLEPHLTL</sequence>
<dbReference type="AlphaFoldDB" id="A0A1I7S4Y6"/>
<comment type="similarity">
    <text evidence="2">Belongs to the DAMOX/DASOX family.</text>
</comment>
<evidence type="ECO:0000256" key="3">
    <source>
        <dbReference type="ARBA" id="ARBA00022630"/>
    </source>
</evidence>
<dbReference type="EMBL" id="CAJFCV020000004">
    <property type="protein sequence ID" value="CAG9117506.1"/>
    <property type="molecule type" value="Genomic_DNA"/>
</dbReference>
<dbReference type="GO" id="GO:0003884">
    <property type="term" value="F:D-amino-acid oxidase activity"/>
    <property type="evidence" value="ECO:0007669"/>
    <property type="project" value="InterPro"/>
</dbReference>
<dbReference type="Proteomes" id="UP000659654">
    <property type="component" value="Unassembled WGS sequence"/>
</dbReference>
<evidence type="ECO:0000256" key="2">
    <source>
        <dbReference type="ARBA" id="ARBA00006730"/>
    </source>
</evidence>
<dbReference type="PANTHER" id="PTHR11530">
    <property type="entry name" value="D-AMINO ACID OXIDASE"/>
    <property type="match status" value="1"/>
</dbReference>
<accession>A0A1I7S4Y6</accession>
<evidence type="ECO:0000256" key="4">
    <source>
        <dbReference type="ARBA" id="ARBA00022827"/>
    </source>
</evidence>
<comment type="cofactor">
    <cofactor evidence="1">
        <name>FAD</name>
        <dbReference type="ChEBI" id="CHEBI:57692"/>
    </cofactor>
</comment>
<dbReference type="Gene3D" id="3.40.50.720">
    <property type="entry name" value="NAD(P)-binding Rossmann-like Domain"/>
    <property type="match status" value="1"/>
</dbReference>
<dbReference type="PROSITE" id="PS00677">
    <property type="entry name" value="DAO"/>
    <property type="match status" value="1"/>
</dbReference>
<dbReference type="SUPFAM" id="SSF51971">
    <property type="entry name" value="Nucleotide-binding domain"/>
    <property type="match status" value="1"/>
</dbReference>
<dbReference type="InterPro" id="IPR023209">
    <property type="entry name" value="DAO"/>
</dbReference>
<evidence type="ECO:0000256" key="1">
    <source>
        <dbReference type="ARBA" id="ARBA00001974"/>
    </source>
</evidence>
<proteinExistence type="inferred from homology"/>
<dbReference type="GO" id="GO:0019478">
    <property type="term" value="P:D-amino acid catabolic process"/>
    <property type="evidence" value="ECO:0007669"/>
    <property type="project" value="TreeGrafter"/>
</dbReference>
<evidence type="ECO:0000313" key="10">
    <source>
        <dbReference type="Proteomes" id="UP000659654"/>
    </source>
</evidence>
<protein>
    <submittedName>
        <fullName evidence="7">(pine wood nematode) hypothetical protein</fullName>
    </submittedName>
    <submittedName>
        <fullName evidence="11">DAO domain-containing protein</fullName>
    </submittedName>
</protein>
<dbReference type="SMR" id="A0A1I7S4Y6"/>
<name>A0A1I7S4Y6_BURXY</name>
<dbReference type="InterPro" id="IPR006181">
    <property type="entry name" value="D-amino_acid_oxidase_CS"/>
</dbReference>
<keyword evidence="5" id="KW-0560">Oxidoreductase</keyword>
<evidence type="ECO:0000313" key="9">
    <source>
        <dbReference type="Proteomes" id="UP000095284"/>
    </source>
</evidence>
<dbReference type="Proteomes" id="UP000582659">
    <property type="component" value="Unassembled WGS sequence"/>
</dbReference>
<feature type="domain" description="FAD dependent oxidoreductase" evidence="6">
    <location>
        <begin position="3"/>
        <end position="316"/>
    </location>
</feature>
<evidence type="ECO:0000313" key="11">
    <source>
        <dbReference type="WBParaSite" id="BXY_0807000.1"/>
    </source>
</evidence>
<dbReference type="WBParaSite" id="BXY_0807000.1">
    <property type="protein sequence ID" value="BXY_0807000.1"/>
    <property type="gene ID" value="BXY_0807000"/>
</dbReference>
<reference evidence="8" key="2">
    <citation type="submission" date="2020-08" db="EMBL/GenBank/DDBJ databases">
        <authorList>
            <person name="Kikuchi T."/>
        </authorList>
    </citation>
    <scope>NUCLEOTIDE SEQUENCE</scope>
    <source>
        <strain evidence="7">Ka4C1</strain>
    </source>
</reference>
<evidence type="ECO:0000313" key="7">
    <source>
        <dbReference type="EMBL" id="CAD5227336.1"/>
    </source>
</evidence>
<dbReference type="Pfam" id="PF01266">
    <property type="entry name" value="DAO"/>
    <property type="match status" value="1"/>
</dbReference>
<dbReference type="GO" id="GO:0071949">
    <property type="term" value="F:FAD binding"/>
    <property type="evidence" value="ECO:0007669"/>
    <property type="project" value="InterPro"/>
</dbReference>
<keyword evidence="4" id="KW-0274">FAD</keyword>
<keyword evidence="3" id="KW-0285">Flavoprotein</keyword>
<dbReference type="PANTHER" id="PTHR11530:SF28">
    <property type="entry name" value="D-ASPARTATE OXIDASE 1"/>
    <property type="match status" value="1"/>
</dbReference>
<evidence type="ECO:0000256" key="5">
    <source>
        <dbReference type="ARBA" id="ARBA00023002"/>
    </source>
</evidence>
<dbReference type="OrthoDB" id="2015447at2759"/>
<organism evidence="9 11">
    <name type="scientific">Bursaphelenchus xylophilus</name>
    <name type="common">Pinewood nematode worm</name>
    <name type="synonym">Aphelenchoides xylophilus</name>
    <dbReference type="NCBI Taxonomy" id="6326"/>
    <lineage>
        <taxon>Eukaryota</taxon>
        <taxon>Metazoa</taxon>
        <taxon>Ecdysozoa</taxon>
        <taxon>Nematoda</taxon>
        <taxon>Chromadorea</taxon>
        <taxon>Rhabditida</taxon>
        <taxon>Tylenchina</taxon>
        <taxon>Tylenchomorpha</taxon>
        <taxon>Aphelenchoidea</taxon>
        <taxon>Aphelenchoididae</taxon>
        <taxon>Bursaphelenchus</taxon>
    </lineage>
</organism>
<evidence type="ECO:0000259" key="6">
    <source>
        <dbReference type="Pfam" id="PF01266"/>
    </source>
</evidence>
<dbReference type="SUPFAM" id="SSF54373">
    <property type="entry name" value="FAD-linked reductases, C-terminal domain"/>
    <property type="match status" value="1"/>
</dbReference>